<accession>G1WIY8</accession>
<dbReference type="OrthoDB" id="3194871at2"/>
<comment type="caution">
    <text evidence="2">The sequence shown here is derived from an EMBL/GenBank/DDBJ whole genome shotgun (WGS) entry which is preliminary data.</text>
</comment>
<dbReference type="GeneID" id="62759922"/>
<reference evidence="2 3" key="1">
    <citation type="submission" date="2011-06" db="EMBL/GenBank/DDBJ databases">
        <title>The Genome Sequence of Collinsella tanakaei YIT 12063.</title>
        <authorList>
            <consortium name="The Broad Institute Genome Sequencing Platform"/>
            <person name="Earl A."/>
            <person name="Ward D."/>
            <person name="Feldgarden M."/>
            <person name="Gevers D."/>
            <person name="Morotomi M."/>
            <person name="Young S.K."/>
            <person name="Zeng Q."/>
            <person name="Gargeya S."/>
            <person name="Fitzgerald M."/>
            <person name="Haas B."/>
            <person name="Abouelleil A."/>
            <person name="Alvarado L."/>
            <person name="Arachchi H.M."/>
            <person name="Berlin A."/>
            <person name="Brown A."/>
            <person name="Chapman S.B."/>
            <person name="Chen Z."/>
            <person name="Dunbar C."/>
            <person name="Freedman E."/>
            <person name="Gearin G."/>
            <person name="Gellesch M."/>
            <person name="Goldberg J."/>
            <person name="Griggs A."/>
            <person name="Gujja S."/>
            <person name="Heiman D."/>
            <person name="Howarth C."/>
            <person name="Larson L."/>
            <person name="Lui A."/>
            <person name="MacDonald P.J.P."/>
            <person name="Mehta T."/>
            <person name="Montmayeur A."/>
            <person name="Murphy C."/>
            <person name="Neiman D."/>
            <person name="Pearson M."/>
            <person name="Priest M."/>
            <person name="Roberts A."/>
            <person name="Saif S."/>
            <person name="Shea T."/>
            <person name="Shenoy N."/>
            <person name="Sisk P."/>
            <person name="Stolte C."/>
            <person name="Sykes S."/>
            <person name="Wortman J."/>
            <person name="Nusbaum C."/>
            <person name="Birren B."/>
        </authorList>
    </citation>
    <scope>NUCLEOTIDE SEQUENCE [LARGE SCALE GENOMIC DNA]</scope>
    <source>
        <strain evidence="2 3">YIT 12063</strain>
    </source>
</reference>
<evidence type="ECO:0000313" key="3">
    <source>
        <dbReference type="Proteomes" id="UP000004830"/>
    </source>
</evidence>
<organism evidence="2 3">
    <name type="scientific">Collinsella tanakaei YIT 12063</name>
    <dbReference type="NCBI Taxonomy" id="742742"/>
    <lineage>
        <taxon>Bacteria</taxon>
        <taxon>Bacillati</taxon>
        <taxon>Actinomycetota</taxon>
        <taxon>Coriobacteriia</taxon>
        <taxon>Coriobacteriales</taxon>
        <taxon>Coriobacteriaceae</taxon>
        <taxon>Collinsella</taxon>
    </lineage>
</organism>
<dbReference type="RefSeq" id="WP_009141336.1">
    <property type="nucleotide sequence ID" value="NZ_JH126469.1"/>
</dbReference>
<dbReference type="AlphaFoldDB" id="G1WIY8"/>
<dbReference type="HOGENOM" id="CLU_146523_0_0_11"/>
<dbReference type="Proteomes" id="UP000004830">
    <property type="component" value="Unassembled WGS sequence"/>
</dbReference>
<proteinExistence type="predicted"/>
<dbReference type="InterPro" id="IPR018963">
    <property type="entry name" value="Mycophage_D29_Gp19"/>
</dbReference>
<protein>
    <recommendedName>
        <fullName evidence="4">Phage protein Gp19/Gp15/Gp42</fullName>
    </recommendedName>
</protein>
<keyword evidence="3" id="KW-1185">Reference proteome</keyword>
<evidence type="ECO:0000256" key="1">
    <source>
        <dbReference type="SAM" id="MobiDB-lite"/>
    </source>
</evidence>
<dbReference type="Pfam" id="PF09355">
    <property type="entry name" value="Phage_Gp19"/>
    <property type="match status" value="1"/>
</dbReference>
<dbReference type="PATRIC" id="fig|742742.3.peg.1270"/>
<gene>
    <name evidence="2" type="ORF">HMPREF9452_01301</name>
</gene>
<dbReference type="EMBL" id="ADLS01000017">
    <property type="protein sequence ID" value="EGX70615.1"/>
    <property type="molecule type" value="Genomic_DNA"/>
</dbReference>
<dbReference type="eggNOG" id="ENOG50309MT">
    <property type="taxonomic scope" value="Bacteria"/>
</dbReference>
<name>G1WIY8_9ACTN</name>
<dbReference type="STRING" id="742742.HMPREF9452_01301"/>
<evidence type="ECO:0000313" key="2">
    <source>
        <dbReference type="EMBL" id="EGX70615.1"/>
    </source>
</evidence>
<sequence length="137" mass="14756">MESFAMPSDYEARYGEGIEHRRLTVLLDDASALIASEWQRKTGHPYAKGERPVFDDNVVAVCCGIVNRAAGSQCDFAGASQYTQTAGSYSASVTLANPSGDMYMTRSERRRLGLSGPRIGSVSPYAEPAEDQLAGGR</sequence>
<evidence type="ECO:0008006" key="4">
    <source>
        <dbReference type="Google" id="ProtNLM"/>
    </source>
</evidence>
<feature type="region of interest" description="Disordered" evidence="1">
    <location>
        <begin position="114"/>
        <end position="137"/>
    </location>
</feature>